<dbReference type="InterPro" id="IPR013766">
    <property type="entry name" value="Thioredoxin_domain"/>
</dbReference>
<dbReference type="PROSITE" id="PS51352">
    <property type="entry name" value="THIOREDOXIN_2"/>
    <property type="match status" value="1"/>
</dbReference>
<name>A0A2Z4GAL7_9BACT</name>
<evidence type="ECO:0000259" key="1">
    <source>
        <dbReference type="PROSITE" id="PS51352"/>
    </source>
</evidence>
<organism evidence="2 3">
    <name type="scientific">Arcticibacterium luteifluviistationis</name>
    <dbReference type="NCBI Taxonomy" id="1784714"/>
    <lineage>
        <taxon>Bacteria</taxon>
        <taxon>Pseudomonadati</taxon>
        <taxon>Bacteroidota</taxon>
        <taxon>Cytophagia</taxon>
        <taxon>Cytophagales</taxon>
        <taxon>Leadbetterellaceae</taxon>
        <taxon>Arcticibacterium</taxon>
    </lineage>
</organism>
<dbReference type="AlphaFoldDB" id="A0A2Z4GAL7"/>
<dbReference type="EMBL" id="CP029480">
    <property type="protein sequence ID" value="AWV97973.1"/>
    <property type="molecule type" value="Genomic_DNA"/>
</dbReference>
<dbReference type="OrthoDB" id="9809746at2"/>
<dbReference type="Pfam" id="PF00578">
    <property type="entry name" value="AhpC-TSA"/>
    <property type="match status" value="1"/>
</dbReference>
<dbReference type="Proteomes" id="UP000249873">
    <property type="component" value="Chromosome"/>
</dbReference>
<dbReference type="InterPro" id="IPR036249">
    <property type="entry name" value="Thioredoxin-like_sf"/>
</dbReference>
<dbReference type="PANTHER" id="PTHR43640:SF1">
    <property type="entry name" value="THIOREDOXIN-DEPENDENT PEROXIREDOXIN"/>
    <property type="match status" value="1"/>
</dbReference>
<dbReference type="KEGG" id="als:DJ013_07235"/>
<dbReference type="RefSeq" id="WP_111371075.1">
    <property type="nucleotide sequence ID" value="NZ_CP029480.1"/>
</dbReference>
<proteinExistence type="predicted"/>
<evidence type="ECO:0000313" key="3">
    <source>
        <dbReference type="Proteomes" id="UP000249873"/>
    </source>
</evidence>
<dbReference type="InterPro" id="IPR000866">
    <property type="entry name" value="AhpC/TSA"/>
</dbReference>
<keyword evidence="3" id="KW-1185">Reference proteome</keyword>
<dbReference type="SUPFAM" id="SSF52833">
    <property type="entry name" value="Thioredoxin-like"/>
    <property type="match status" value="1"/>
</dbReference>
<sequence>MARTESKMLPIGTLAPDFTLPDTVSGKNISLSDLKSDVATVIMFICNHCKYVKHVNPQIVKIVAKFKPKGLQFVGISSNDIINFPEDAPEEMTKTAKTLGYDFPYLYDESQEVAKAYDAACTPDFYIFDKDLKLVYRGRLDGSTPGNDIPLTGTDLRGALRAVVANDYVSEIQYPSMGCNIKWKAKN</sequence>
<dbReference type="GO" id="GO:0016491">
    <property type="term" value="F:oxidoreductase activity"/>
    <property type="evidence" value="ECO:0007669"/>
    <property type="project" value="InterPro"/>
</dbReference>
<protein>
    <submittedName>
        <fullName evidence="2">Thioredoxin family protein</fullName>
    </submittedName>
</protein>
<dbReference type="Gene3D" id="3.40.30.10">
    <property type="entry name" value="Glutaredoxin"/>
    <property type="match status" value="1"/>
</dbReference>
<feature type="domain" description="Thioredoxin" evidence="1">
    <location>
        <begin position="9"/>
        <end position="165"/>
    </location>
</feature>
<accession>A0A2Z4GAL7</accession>
<dbReference type="PANTHER" id="PTHR43640">
    <property type="entry name" value="OS07G0260300 PROTEIN"/>
    <property type="match status" value="1"/>
</dbReference>
<gene>
    <name evidence="2" type="ORF">DJ013_07235</name>
</gene>
<dbReference type="InterPro" id="IPR047262">
    <property type="entry name" value="PRX-like1"/>
</dbReference>
<dbReference type="CDD" id="cd02969">
    <property type="entry name" value="PRX_like1"/>
    <property type="match status" value="1"/>
</dbReference>
<evidence type="ECO:0000313" key="2">
    <source>
        <dbReference type="EMBL" id="AWV97973.1"/>
    </source>
</evidence>
<dbReference type="GO" id="GO:0016209">
    <property type="term" value="F:antioxidant activity"/>
    <property type="evidence" value="ECO:0007669"/>
    <property type="project" value="InterPro"/>
</dbReference>
<reference evidence="2 3" key="1">
    <citation type="submission" date="2018-05" db="EMBL/GenBank/DDBJ databases">
        <title>Complete genome sequence of Arcticibacterium luteifluviistationis SM1504T, a cytophagaceae bacterium isolated from Arctic surface seawater.</title>
        <authorList>
            <person name="Li Y."/>
            <person name="Qin Q.-L."/>
        </authorList>
    </citation>
    <scope>NUCLEOTIDE SEQUENCE [LARGE SCALE GENOMIC DNA]</scope>
    <source>
        <strain evidence="2 3">SM1504</strain>
    </source>
</reference>